<keyword evidence="6" id="KW-0808">Transferase</keyword>
<feature type="region of interest" description="Disordered" evidence="4">
    <location>
        <begin position="139"/>
        <end position="183"/>
    </location>
</feature>
<sequence length="360" mass="39283">MIVRELCSGGVDASPKGEVDSNVLLPFADEVQLTTASPLPPQVSKTGVLLELPLVAIVHVRNVTACDVLHASEQDLPRIFQVIYDQTLMQQHCTVTSLSTSSSSSSSELPLAAQQLLAHQGPRNVRTLPRKLSFSSTKSVGQLTTLDAPPQHAKSASINSTDSSMSAPQVDSTTDAEQGLPAGAKYVPSAGGGPPLLMYHGHMLQRIQFRSPAVCELCHKSCWSVLSPTMCLQCQNCQLKLHASHVERREESLHLPPCAKATVIRLFRTKNETEKMRWFNFLTSTLQNMRSSNNQGSLPFVSPAGGTSRQTSRELTRSMSVVYRQNAPGREMDQSPVRIINSQESSLVEAGMKLRQEKTP</sequence>
<dbReference type="InterPro" id="IPR011993">
    <property type="entry name" value="PH-like_dom_sf"/>
</dbReference>
<evidence type="ECO:0000259" key="5">
    <source>
        <dbReference type="PROSITE" id="PS50081"/>
    </source>
</evidence>
<dbReference type="PROSITE" id="PS50081">
    <property type="entry name" value="ZF_DAG_PE_2"/>
    <property type="match status" value="1"/>
</dbReference>
<dbReference type="Proteomes" id="UP001626550">
    <property type="component" value="Unassembled WGS sequence"/>
</dbReference>
<accession>A0ABD2PTC1</accession>
<evidence type="ECO:0000313" key="6">
    <source>
        <dbReference type="EMBL" id="KAL3310509.1"/>
    </source>
</evidence>
<dbReference type="GO" id="GO:0046872">
    <property type="term" value="F:metal ion binding"/>
    <property type="evidence" value="ECO:0007669"/>
    <property type="project" value="UniProtKB-KW"/>
</dbReference>
<feature type="region of interest" description="Disordered" evidence="4">
    <location>
        <begin position="296"/>
        <end position="315"/>
    </location>
</feature>
<dbReference type="InterPro" id="IPR002219">
    <property type="entry name" value="PKC_DAG/PE"/>
</dbReference>
<evidence type="ECO:0000256" key="3">
    <source>
        <dbReference type="ARBA" id="ARBA00022833"/>
    </source>
</evidence>
<proteinExistence type="predicted"/>
<gene>
    <name evidence="6" type="primary">ROCK1_3</name>
    <name evidence="6" type="ORF">Ciccas_010927</name>
</gene>
<feature type="compositionally biased region" description="Polar residues" evidence="4">
    <location>
        <begin position="154"/>
        <end position="176"/>
    </location>
</feature>
<dbReference type="GO" id="GO:0016301">
    <property type="term" value="F:kinase activity"/>
    <property type="evidence" value="ECO:0007669"/>
    <property type="project" value="UniProtKB-KW"/>
</dbReference>
<evidence type="ECO:0000256" key="1">
    <source>
        <dbReference type="ARBA" id="ARBA00022553"/>
    </source>
</evidence>
<evidence type="ECO:0000256" key="2">
    <source>
        <dbReference type="ARBA" id="ARBA00022723"/>
    </source>
</evidence>
<feature type="domain" description="Phorbol-ester/DAG-type" evidence="5">
    <location>
        <begin position="201"/>
        <end position="258"/>
    </location>
</feature>
<keyword evidence="7" id="KW-1185">Reference proteome</keyword>
<dbReference type="EMBL" id="JBJKFK010002891">
    <property type="protein sequence ID" value="KAL3310509.1"/>
    <property type="molecule type" value="Genomic_DNA"/>
</dbReference>
<organism evidence="6 7">
    <name type="scientific">Cichlidogyrus casuarinus</name>
    <dbReference type="NCBI Taxonomy" id="1844966"/>
    <lineage>
        <taxon>Eukaryota</taxon>
        <taxon>Metazoa</taxon>
        <taxon>Spiralia</taxon>
        <taxon>Lophotrochozoa</taxon>
        <taxon>Platyhelminthes</taxon>
        <taxon>Monogenea</taxon>
        <taxon>Monopisthocotylea</taxon>
        <taxon>Dactylogyridea</taxon>
        <taxon>Ancyrocephalidae</taxon>
        <taxon>Cichlidogyrus</taxon>
    </lineage>
</organism>
<dbReference type="SUPFAM" id="SSF57889">
    <property type="entry name" value="Cysteine-rich domain"/>
    <property type="match status" value="1"/>
</dbReference>
<comment type="caution">
    <text evidence="6">The sequence shown here is derived from an EMBL/GenBank/DDBJ whole genome shotgun (WGS) entry which is preliminary data.</text>
</comment>
<dbReference type="InterPro" id="IPR046349">
    <property type="entry name" value="C1-like_sf"/>
</dbReference>
<keyword evidence="3" id="KW-0862">Zinc</keyword>
<evidence type="ECO:0000313" key="7">
    <source>
        <dbReference type="Proteomes" id="UP001626550"/>
    </source>
</evidence>
<dbReference type="CDD" id="cd20813">
    <property type="entry name" value="C1_ROCK"/>
    <property type="match status" value="1"/>
</dbReference>
<dbReference type="Gene3D" id="3.30.60.20">
    <property type="match status" value="1"/>
</dbReference>
<dbReference type="AlphaFoldDB" id="A0ABD2PTC1"/>
<evidence type="ECO:0000256" key="4">
    <source>
        <dbReference type="SAM" id="MobiDB-lite"/>
    </source>
</evidence>
<keyword evidence="1" id="KW-0597">Phosphoprotein</keyword>
<keyword evidence="6" id="KW-0418">Kinase</keyword>
<reference evidence="6 7" key="1">
    <citation type="submission" date="2024-11" db="EMBL/GenBank/DDBJ databases">
        <title>Adaptive evolution of stress response genes in parasites aligns with host niche diversity.</title>
        <authorList>
            <person name="Hahn C."/>
            <person name="Resl P."/>
        </authorList>
    </citation>
    <scope>NUCLEOTIDE SEQUENCE [LARGE SCALE GENOMIC DNA]</scope>
    <source>
        <strain evidence="6">EGGRZ-B1_66</strain>
        <tissue evidence="6">Body</tissue>
    </source>
</reference>
<name>A0ABD2PTC1_9PLAT</name>
<protein>
    <submittedName>
        <fullName evidence="6">CDC42 binding protein kinase</fullName>
    </submittedName>
</protein>
<dbReference type="Gene3D" id="2.30.29.30">
    <property type="entry name" value="Pleckstrin-homology domain (PH domain)/Phosphotyrosine-binding domain (PTB)"/>
    <property type="match status" value="1"/>
</dbReference>
<keyword evidence="2" id="KW-0479">Metal-binding</keyword>